<comment type="caution">
    <text evidence="1">The sequence shown here is derived from an EMBL/GenBank/DDBJ whole genome shotgun (WGS) entry which is preliminary data.</text>
</comment>
<dbReference type="EMBL" id="QVLU01000005">
    <property type="protein sequence ID" value="RGE72607.1"/>
    <property type="molecule type" value="Genomic_DNA"/>
</dbReference>
<evidence type="ECO:0000313" key="1">
    <source>
        <dbReference type="EMBL" id="RGE72607.1"/>
    </source>
</evidence>
<organism evidence="1 2">
    <name type="scientific">Eisenbergiella massiliensis</name>
    <dbReference type="NCBI Taxonomy" id="1720294"/>
    <lineage>
        <taxon>Bacteria</taxon>
        <taxon>Bacillati</taxon>
        <taxon>Bacillota</taxon>
        <taxon>Clostridia</taxon>
        <taxon>Lachnospirales</taxon>
        <taxon>Lachnospiraceae</taxon>
        <taxon>Eisenbergiella</taxon>
    </lineage>
</organism>
<name>A0A3E3IZW3_9FIRM</name>
<dbReference type="AlphaFoldDB" id="A0A3E3IZW3"/>
<proteinExistence type="predicted"/>
<protein>
    <submittedName>
        <fullName evidence="1">Uncharacterized protein</fullName>
    </submittedName>
</protein>
<gene>
    <name evidence="1" type="ORF">DWY69_06890</name>
</gene>
<dbReference type="Proteomes" id="UP000261166">
    <property type="component" value="Unassembled WGS sequence"/>
</dbReference>
<sequence>MSPLAPCGPVAPFAPVSPFGPCGPVAPISPLGPCGPSIFSIWSIFSSRFIPSGNKMLDAEDNTSTSSRTSSVSASKICIRTFVNSLTFASPFYNFSSKIRTDFYSIICR</sequence>
<accession>A0A3E3IZW3</accession>
<reference evidence="1 2" key="1">
    <citation type="submission" date="2018-08" db="EMBL/GenBank/DDBJ databases">
        <title>A genome reference for cultivated species of the human gut microbiota.</title>
        <authorList>
            <person name="Zou Y."/>
            <person name="Xue W."/>
            <person name="Luo G."/>
        </authorList>
    </citation>
    <scope>NUCLEOTIDE SEQUENCE [LARGE SCALE GENOMIC DNA]</scope>
    <source>
        <strain evidence="1 2">AF26-4BH</strain>
    </source>
</reference>
<evidence type="ECO:0000313" key="2">
    <source>
        <dbReference type="Proteomes" id="UP000261166"/>
    </source>
</evidence>